<sequence>MALFLTGCNDDDDPAVPTPEPAIAQLVKGQWSNNFTSEEYYDLDGNVVYADSADVDVRFNFKGNNVDISHPGVEGVDTWVYTFPKQDNENYIYLSQTGKTSVGYDILHMSADSMVWMNEIQWASYDDGSGEETSAKGVYIYRFIRQE</sequence>
<dbReference type="Proteomes" id="UP000256708">
    <property type="component" value="Unassembled WGS sequence"/>
</dbReference>
<dbReference type="AlphaFoldDB" id="A0A3D8L8M8"/>
<name>A0A3D8L8M8_9BACT</name>
<accession>A0A3D8L8M8</accession>
<evidence type="ECO:0008006" key="3">
    <source>
        <dbReference type="Google" id="ProtNLM"/>
    </source>
</evidence>
<gene>
    <name evidence="1" type="ORF">DXT99_18100</name>
</gene>
<dbReference type="OrthoDB" id="851883at2"/>
<comment type="caution">
    <text evidence="1">The sequence shown here is derived from an EMBL/GenBank/DDBJ whole genome shotgun (WGS) entry which is preliminary data.</text>
</comment>
<reference evidence="2" key="1">
    <citation type="submission" date="2018-08" db="EMBL/GenBank/DDBJ databases">
        <authorList>
            <person name="Liu Z.-W."/>
            <person name="Du Z.-J."/>
        </authorList>
    </citation>
    <scope>NUCLEOTIDE SEQUENCE [LARGE SCALE GENOMIC DNA]</scope>
    <source>
        <strain evidence="2">H4X</strain>
    </source>
</reference>
<dbReference type="EMBL" id="QRGR01000021">
    <property type="protein sequence ID" value="RDV13683.1"/>
    <property type="molecule type" value="Genomic_DNA"/>
</dbReference>
<evidence type="ECO:0000313" key="2">
    <source>
        <dbReference type="Proteomes" id="UP000256708"/>
    </source>
</evidence>
<keyword evidence="2" id="KW-1185">Reference proteome</keyword>
<organism evidence="1 2">
    <name type="scientific">Pontibacter diazotrophicus</name>
    <dbReference type="NCBI Taxonomy" id="1400979"/>
    <lineage>
        <taxon>Bacteria</taxon>
        <taxon>Pseudomonadati</taxon>
        <taxon>Bacteroidota</taxon>
        <taxon>Cytophagia</taxon>
        <taxon>Cytophagales</taxon>
        <taxon>Hymenobacteraceae</taxon>
        <taxon>Pontibacter</taxon>
    </lineage>
</organism>
<dbReference type="RefSeq" id="WP_115566992.1">
    <property type="nucleotide sequence ID" value="NZ_QRGR01000021.1"/>
</dbReference>
<evidence type="ECO:0000313" key="1">
    <source>
        <dbReference type="EMBL" id="RDV13683.1"/>
    </source>
</evidence>
<protein>
    <recommendedName>
        <fullName evidence="3">Lipocalin-like domain-containing protein</fullName>
    </recommendedName>
</protein>
<proteinExistence type="predicted"/>